<accession>A0A9W6BVT7</accession>
<feature type="region of interest" description="Disordered" evidence="1">
    <location>
        <begin position="53"/>
        <end position="75"/>
    </location>
</feature>
<evidence type="ECO:0000313" key="2">
    <source>
        <dbReference type="EMBL" id="GLC59154.1"/>
    </source>
</evidence>
<organism evidence="2 3">
    <name type="scientific">Pleodorina starrii</name>
    <dbReference type="NCBI Taxonomy" id="330485"/>
    <lineage>
        <taxon>Eukaryota</taxon>
        <taxon>Viridiplantae</taxon>
        <taxon>Chlorophyta</taxon>
        <taxon>core chlorophytes</taxon>
        <taxon>Chlorophyceae</taxon>
        <taxon>CS clade</taxon>
        <taxon>Chlamydomonadales</taxon>
        <taxon>Volvocaceae</taxon>
        <taxon>Pleodorina</taxon>
    </lineage>
</organism>
<dbReference type="Proteomes" id="UP001165080">
    <property type="component" value="Unassembled WGS sequence"/>
</dbReference>
<protein>
    <submittedName>
        <fullName evidence="2">Uncharacterized protein</fullName>
    </submittedName>
</protein>
<proteinExistence type="predicted"/>
<name>A0A9W6BVT7_9CHLO</name>
<dbReference type="AlphaFoldDB" id="A0A9W6BVT7"/>
<gene>
    <name evidence="2" type="primary">PLEST009680</name>
    <name evidence="2" type="ORF">PLESTB_001454300</name>
</gene>
<evidence type="ECO:0000313" key="3">
    <source>
        <dbReference type="Proteomes" id="UP001165080"/>
    </source>
</evidence>
<keyword evidence="3" id="KW-1185">Reference proteome</keyword>
<evidence type="ECO:0000256" key="1">
    <source>
        <dbReference type="SAM" id="MobiDB-lite"/>
    </source>
</evidence>
<reference evidence="2 3" key="1">
    <citation type="journal article" date="2023" name="Commun. Biol.">
        <title>Reorganization of the ancestral sex-determining regions during the evolution of trioecy in Pleodorina starrii.</title>
        <authorList>
            <person name="Takahashi K."/>
            <person name="Suzuki S."/>
            <person name="Kawai-Toyooka H."/>
            <person name="Yamamoto K."/>
            <person name="Hamaji T."/>
            <person name="Ootsuki R."/>
            <person name="Yamaguchi H."/>
            <person name="Kawachi M."/>
            <person name="Higashiyama T."/>
            <person name="Nozaki H."/>
        </authorList>
    </citation>
    <scope>NUCLEOTIDE SEQUENCE [LARGE SCALE GENOMIC DNA]</scope>
    <source>
        <strain evidence="2 3">NIES-4479</strain>
    </source>
</reference>
<comment type="caution">
    <text evidence="2">The sequence shown here is derived from an EMBL/GenBank/DDBJ whole genome shotgun (WGS) entry which is preliminary data.</text>
</comment>
<sequence length="165" mass="18581">MVKLEDPIQKDDKLHIQNESMLTERETENQEFRCMMLEPHLVSFASAFMDRVASGKPQEPDAKKKHGSQSFMEKSEQNKAVFARMAGVTNTGSPEDFAYFADDNYKLLRNGNVHDTTDAALKAWAARLKGSGAIRLLRDKFPWQCSILENVDELLACLPESAGKD</sequence>
<dbReference type="EMBL" id="BRXU01000026">
    <property type="protein sequence ID" value="GLC59154.1"/>
    <property type="molecule type" value="Genomic_DNA"/>
</dbReference>